<reference evidence="4" key="1">
    <citation type="journal article" name="DNA Res.">
        <title>The physiological potential of anammox bacteria as revealed by their core genome structure.</title>
        <authorList>
            <person name="Okubo T."/>
            <person name="Toyoda A."/>
            <person name="Fukuhara K."/>
            <person name="Uchiyama I."/>
            <person name="Harigaya Y."/>
            <person name="Kuroiwa M."/>
            <person name="Suzuki T."/>
            <person name="Murakami Y."/>
            <person name="Suwa Y."/>
            <person name="Takami H."/>
        </authorList>
    </citation>
    <scope>NUCLEOTIDE SEQUENCE</scope>
    <source>
        <strain evidence="4">317325-2</strain>
    </source>
</reference>
<dbReference type="InterPro" id="IPR011626">
    <property type="entry name" value="Alpha-macroglobulin_TED"/>
</dbReference>
<dbReference type="Pfam" id="PF01835">
    <property type="entry name" value="MG2"/>
    <property type="match status" value="1"/>
</dbReference>
<sequence>MKIGKWIAQGSAASLIVGATLGVFLLGQGITYEVPMGSFSAQLVMAENGRPLPNVAVYLEPVESLGWEELELMPPEDRPQSYVRTTDASGRVNFSHVRAGFYQTRTSAKAHSLNQTIAIEEGRAEEQVFELQPNPPFLDAYLGQHVFLPGEKASVDVHGFIDTDQIEFLIYRIDPDKLFAAKSLYSGLSSIAPSSWRVRKAPSTMGREVQRFVRTATDRDAEGVFRQPFALPDLPKGLYWVEVQAKGLEAGTWISVSQIALVTKTASSQLSLFVTDLATGKPISGAMIEAGKNGKPLSLGTTSSEGLLSSNSGDSRNDRLVRASFDGSDAFIDIYSYGGSDEQYRLFLQTDRPIYRPGDRIQFRGTLRALEGVSYAAPPSGRVLVRILDPERVPIQSEEIALNTFGSFGGEFSVNGEAPPGQYLVEVNYGEFEDVFPVTIAAYRKPEYSITVTPSKPSFVRGERVRFVVKAEYYFGAPVVGAKVVANVSRSPQWGFVSAEDEEDYLEYEEMYGGEGYYGGEWVGEYVATTNERGEALIDFDSRFDDAWVDDTDSKFTAYVSVTDGDKYFDGEGAVVVSRGEFGLDVTSDRWVADVGKPIEFEVRAFAHKTYEPLAGRRVRLTAAYSNYTRTGEVFEEIDSNVVTTGENGSARASFQARRGGYIRVRAATLDSKNNEILASTYVYAYDGAGDWIDRRATGVRLTLDKKQYSVGERAVAVIQTDQPGGFAWVTVEADRVYSSRVVELRSGVTRVEIPVTKECLPNAFVSVSYVKNRKFMESSRRLGVDLGVNRLQVEIEADKSTYRPGDRATYEVSTRDESGRPVSAEVAFGVVDEAIYALASDRTNVVGTFYPKRYNSVSTDYSFADLYLDGGDKAPSDIQIRSKFEDTAFWAPSVVTDSSGRAQISFILPDNLTTWRATATAITASTQVGSSTFKVRASKPLMLRILTREYYVQRDTQRLLAMVTNDSAADASVQVELEAAGATIRGEKRRVVHVKAGATVSLEWSAEFPDAGTATFLAKAWTGSESDGMQKSVPIRVYGRAVVQWKSGLMEGTSSEVFSVRPGADPSAGALEIELSPTVGSAVVQSLDELIGFPYGCVEQTMSRFLPTVVVADTLKKLSLPPIRRQAEIPSMVAEGYSRLRKMRIYNAAWGWWEYGDPDEFMTALVLEGLDLAKKAGYPSENIDPGPAVKWLSEKASLPWSSGPDSAFVQYDRKKRSYTAYVLALYGQKERAQSVLFALGLEQLTPLELANVSLAYHALGSEFTSKRDAALGKMLAAAQRGENLVSWEEEYWGFETTARCLLALATIRPTDPEIPKVVHYLMIQRRGSTWASTRDTAYIVVALCQYLRGTGGVGLQGALTVSINGKEVRVLNLAASSPADPNLRIRVPLKDLIQGDNRIEFKKETQGAGFFSAKLTQYVGGDTLPPSTTDPGLKISRRFAKLEVARMEDGTLRLVPSKADVKSVKRGDLIRCLIDVTSDTARQFVMVEAPIPSNFRIMEREEIGIYEEWYYPWSKHVVFDDKIVFFLKSMASRERSFQFTLRAENPGKASALPAVLFNMYEPNVRSSTSAATLEVRPE</sequence>
<dbReference type="InterPro" id="IPR002890">
    <property type="entry name" value="MG2"/>
</dbReference>
<dbReference type="Proteomes" id="UP000662873">
    <property type="component" value="Chromosome"/>
</dbReference>
<dbReference type="InterPro" id="IPR047565">
    <property type="entry name" value="Alpha-macroglob_thiol-ester_cl"/>
</dbReference>
<dbReference type="GO" id="GO:0005615">
    <property type="term" value="C:extracellular space"/>
    <property type="evidence" value="ECO:0007669"/>
    <property type="project" value="InterPro"/>
</dbReference>
<feature type="domain" description="Alpha-2-macroglobulin" evidence="3">
    <location>
        <begin position="888"/>
        <end position="978"/>
    </location>
</feature>
<dbReference type="SMART" id="SM01360">
    <property type="entry name" value="A2M"/>
    <property type="match status" value="1"/>
</dbReference>
<dbReference type="SMART" id="SM01419">
    <property type="entry name" value="Thiol-ester_cl"/>
    <property type="match status" value="1"/>
</dbReference>
<evidence type="ECO:0000313" key="5">
    <source>
        <dbReference type="Proteomes" id="UP000662873"/>
    </source>
</evidence>
<comment type="similarity">
    <text evidence="1">Belongs to the protease inhibitor I39 (alpha-2-macroglobulin) family. Bacterial alpha-2-macroglobulin subfamily.</text>
</comment>
<dbReference type="Gene3D" id="2.20.130.20">
    <property type="match status" value="1"/>
</dbReference>
<dbReference type="PANTHER" id="PTHR40094">
    <property type="entry name" value="ALPHA-2-MACROGLOBULIN HOMOLOG"/>
    <property type="match status" value="1"/>
</dbReference>
<dbReference type="InterPro" id="IPR011625">
    <property type="entry name" value="A2M_N_BRD"/>
</dbReference>
<dbReference type="Gene3D" id="2.60.40.1930">
    <property type="match status" value="1"/>
</dbReference>
<accession>A0A809RD35</accession>
<proteinExistence type="inferred from homology"/>
<organism evidence="4 5">
    <name type="scientific">Candidatus Nitrosymbiomonas proteolyticus</name>
    <dbReference type="NCBI Taxonomy" id="2608984"/>
    <lineage>
        <taxon>Bacteria</taxon>
        <taxon>Bacillati</taxon>
        <taxon>Armatimonadota</taxon>
        <taxon>Armatimonadota incertae sedis</taxon>
        <taxon>Candidatus Nitrosymbiomonas</taxon>
    </lineage>
</organism>
<evidence type="ECO:0000259" key="3">
    <source>
        <dbReference type="SMART" id="SM01360"/>
    </source>
</evidence>
<dbReference type="PANTHER" id="PTHR40094:SF1">
    <property type="entry name" value="UBIQUITIN DOMAIN-CONTAINING PROTEIN"/>
    <property type="match status" value="1"/>
</dbReference>
<dbReference type="InterPro" id="IPR001599">
    <property type="entry name" value="Macroglobln_a2"/>
</dbReference>
<dbReference type="CDD" id="cd02891">
    <property type="entry name" value="A2M_like"/>
    <property type="match status" value="1"/>
</dbReference>
<evidence type="ECO:0000256" key="1">
    <source>
        <dbReference type="ARBA" id="ARBA00010556"/>
    </source>
</evidence>
<dbReference type="InterPro" id="IPR051802">
    <property type="entry name" value="YfhM-like"/>
</dbReference>
<dbReference type="EMBL" id="AP021858">
    <property type="protein sequence ID" value="BBO24558.1"/>
    <property type="molecule type" value="Genomic_DNA"/>
</dbReference>
<dbReference type="InterPro" id="IPR008930">
    <property type="entry name" value="Terpenoid_cyclase/PrenylTrfase"/>
</dbReference>
<evidence type="ECO:0000313" key="4">
    <source>
        <dbReference type="EMBL" id="BBO24558.1"/>
    </source>
</evidence>
<dbReference type="Pfam" id="PF07703">
    <property type="entry name" value="A2M_BRD"/>
    <property type="match status" value="1"/>
</dbReference>
<dbReference type="Pfam" id="PF17973">
    <property type="entry name" value="bMG10"/>
    <property type="match status" value="1"/>
</dbReference>
<feature type="domain" description="Alpha-2-macroglobulin bait region" evidence="2">
    <location>
        <begin position="700"/>
        <end position="839"/>
    </location>
</feature>
<dbReference type="InterPro" id="IPR041246">
    <property type="entry name" value="Bact_MG10"/>
</dbReference>
<dbReference type="KEGG" id="npy:NPRO_21530"/>
<dbReference type="Gene3D" id="1.50.10.20">
    <property type="match status" value="1"/>
</dbReference>
<dbReference type="SMART" id="SM01359">
    <property type="entry name" value="A2M_N_2"/>
    <property type="match status" value="1"/>
</dbReference>
<dbReference type="Pfam" id="PF00207">
    <property type="entry name" value="A2M"/>
    <property type="match status" value="1"/>
</dbReference>
<name>A0A809RD35_9BACT</name>
<dbReference type="Pfam" id="PF07678">
    <property type="entry name" value="TED_complement"/>
    <property type="match status" value="1"/>
</dbReference>
<dbReference type="SUPFAM" id="SSF48239">
    <property type="entry name" value="Terpenoid cyclases/Protein prenyltransferases"/>
    <property type="match status" value="1"/>
</dbReference>
<dbReference type="GO" id="GO:0004866">
    <property type="term" value="F:endopeptidase inhibitor activity"/>
    <property type="evidence" value="ECO:0007669"/>
    <property type="project" value="InterPro"/>
</dbReference>
<protein>
    <submittedName>
        <fullName evidence="4">Alpha-2-macroglobulin family</fullName>
    </submittedName>
</protein>
<evidence type="ECO:0000259" key="2">
    <source>
        <dbReference type="SMART" id="SM01359"/>
    </source>
</evidence>
<gene>
    <name evidence="4" type="ORF">NPRO_21530</name>
</gene>